<feature type="transmembrane region" description="Helical" evidence="1">
    <location>
        <begin position="128"/>
        <end position="149"/>
    </location>
</feature>
<feature type="transmembrane region" description="Helical" evidence="1">
    <location>
        <begin position="204"/>
        <end position="223"/>
    </location>
</feature>
<feature type="transmembrane region" description="Helical" evidence="1">
    <location>
        <begin position="161"/>
        <end position="179"/>
    </location>
</feature>
<dbReference type="EMBL" id="DVFK01000104">
    <property type="protein sequence ID" value="HIQ68318.1"/>
    <property type="molecule type" value="Genomic_DNA"/>
</dbReference>
<evidence type="ECO:0000313" key="2">
    <source>
        <dbReference type="EMBL" id="HIQ68318.1"/>
    </source>
</evidence>
<evidence type="ECO:0000313" key="3">
    <source>
        <dbReference type="Proteomes" id="UP000886796"/>
    </source>
</evidence>
<feature type="transmembrane region" description="Helical" evidence="1">
    <location>
        <begin position="7"/>
        <end position="32"/>
    </location>
</feature>
<keyword evidence="1" id="KW-1133">Transmembrane helix</keyword>
<evidence type="ECO:0000256" key="1">
    <source>
        <dbReference type="SAM" id="Phobius"/>
    </source>
</evidence>
<name>A0A9D0Z3J7_9FIRM</name>
<organism evidence="2 3">
    <name type="scientific">Candidatus Faecousia excrementigallinarum</name>
    <dbReference type="NCBI Taxonomy" id="2840806"/>
    <lineage>
        <taxon>Bacteria</taxon>
        <taxon>Bacillati</taxon>
        <taxon>Bacillota</taxon>
        <taxon>Clostridia</taxon>
        <taxon>Eubacteriales</taxon>
        <taxon>Oscillospiraceae</taxon>
        <taxon>Faecousia</taxon>
    </lineage>
</organism>
<feature type="transmembrane region" description="Helical" evidence="1">
    <location>
        <begin position="95"/>
        <end position="122"/>
    </location>
</feature>
<dbReference type="Proteomes" id="UP000886796">
    <property type="component" value="Unassembled WGS sequence"/>
</dbReference>
<feature type="transmembrane region" description="Helical" evidence="1">
    <location>
        <begin position="52"/>
        <end position="75"/>
    </location>
</feature>
<comment type="caution">
    <text evidence="2">The sequence shown here is derived from an EMBL/GenBank/DDBJ whole genome shotgun (WGS) entry which is preliminary data.</text>
</comment>
<sequence length="234" mass="25799">MNPHRSLFYLTSTPLWKVLAILLGLAGVQLGGTVWLLQDSEILVDALLNHPLFRWSGAVALALVMAVLLYTTGGYNAGYTMARLRLKSKTQYRWFLFRGVLMFFLCWAVQLGIVLGVCWLYAARQGDIAAGNQFLLLASYCSSYFHGLLPLADIVQWFSTIAIYTMMGIASGMGSYFSFSGKRTLWPPVVCLCSGLGQPMLGDYGWSLLIVMALVLGCFVSLVNQPIDREEAAA</sequence>
<gene>
    <name evidence="2" type="ORF">IAB74_07405</name>
</gene>
<keyword evidence="1" id="KW-0472">Membrane</keyword>
<dbReference type="AlphaFoldDB" id="A0A9D0Z3J7"/>
<reference evidence="2" key="1">
    <citation type="submission" date="2020-10" db="EMBL/GenBank/DDBJ databases">
        <authorList>
            <person name="Gilroy R."/>
        </authorList>
    </citation>
    <scope>NUCLEOTIDE SEQUENCE</scope>
    <source>
        <strain evidence="2">13361</strain>
    </source>
</reference>
<protein>
    <submittedName>
        <fullName evidence="2">Uncharacterized protein</fullName>
    </submittedName>
</protein>
<reference evidence="2" key="2">
    <citation type="journal article" date="2021" name="PeerJ">
        <title>Extensive microbial diversity within the chicken gut microbiome revealed by metagenomics and culture.</title>
        <authorList>
            <person name="Gilroy R."/>
            <person name="Ravi A."/>
            <person name="Getino M."/>
            <person name="Pursley I."/>
            <person name="Horton D.L."/>
            <person name="Alikhan N.F."/>
            <person name="Baker D."/>
            <person name="Gharbi K."/>
            <person name="Hall N."/>
            <person name="Watson M."/>
            <person name="Adriaenssens E.M."/>
            <person name="Foster-Nyarko E."/>
            <person name="Jarju S."/>
            <person name="Secka A."/>
            <person name="Antonio M."/>
            <person name="Oren A."/>
            <person name="Chaudhuri R.R."/>
            <person name="La Ragione R."/>
            <person name="Hildebrand F."/>
            <person name="Pallen M.J."/>
        </authorList>
    </citation>
    <scope>NUCLEOTIDE SEQUENCE</scope>
    <source>
        <strain evidence="2">13361</strain>
    </source>
</reference>
<proteinExistence type="predicted"/>
<keyword evidence="1" id="KW-0812">Transmembrane</keyword>
<accession>A0A9D0Z3J7</accession>